<dbReference type="WBParaSite" id="RSKR_0000043400.1">
    <property type="protein sequence ID" value="RSKR_0000043400.1"/>
    <property type="gene ID" value="RSKR_0000043400"/>
</dbReference>
<evidence type="ECO:0000313" key="1">
    <source>
        <dbReference type="Proteomes" id="UP000095286"/>
    </source>
</evidence>
<sequence>MGLDETSRLETDTKENTSFIVKGAKNEDSILVKFNSLGRNEKLHKFKASLIMAAFSVGMFKMVLKDRASDGYTPETSRSRYETDIYKQFFGAAGDTLPTTMVITAKDKGSMHRLRYLDEADKFITFIQSNLTVPFPTPENPQKLVKYNDICGVFCNSNQIIHYFYLALLNEYEKSKGGKKINKLTYPKAKVSGYTLPLEKNFFGVKKDHYTVQDLINNPEVADLINVADFDFVELLFATFLANISSLDNEEMYGVWELGAAKYIAQNYTSDLIQVQAVGARIVDYEMNKSSQKTIPYFAFGFSIMFVFVILTIFSSAIYFKAMDKGKVFIAIGIAICPVLAVTTTFGVFSILGLRTNSVMLIMPFLIMGIGINDSFLMVHSFLKPSYKNIAPVTRLGLVFEDVGPSITITTLTNVITFGIGALTPTPEIALFCMASAVALGFAYIFALTLFGPILFYSAVYEHSFSQAKDTTIYLESGVNKLKLFFKSFRTLYCNILSSNLFACLLLVVVSIYWYFAITGTLNIQSRLDTEKILPQDSPLLEPHKLIAHVVWEEYYPVTVFVNNPMDIRSNETMEIFNKMVGEFESLESCLGPDFSMVWIRDYQEYIKDNDGFALWEDFLDDNTYVKEEKNETLDYSNLKGFLRSPIQKHWNAFIKLNQPNTFPTHQNPISKFWFLVAYKNIDSWDKRISLMIKWRQIADKYNSLNVTVWESNAMFVDQMLSLKTLTMQTVVITLLCMTIVCAIFIQNPLAVATAVLSIFSICLGVVGFISFWSLDLDPVSLGAVLMSIGMSVDFTAHVCYHFQLRNKRNTEGVEVVKVPLLTTKDKLNHTIDSVAWPMLQGGISTVLCVFPLICLKDYIPLVFFKTICLVAIWGLFHGLILLPTFMCFIPRNWIEWSCYRYLNKQEQLLPESEIGHDEEQQSNV</sequence>
<name>A0AC35TGZ3_9BILA</name>
<organism evidence="1 2">
    <name type="scientific">Rhabditophanes sp. KR3021</name>
    <dbReference type="NCBI Taxonomy" id="114890"/>
    <lineage>
        <taxon>Eukaryota</taxon>
        <taxon>Metazoa</taxon>
        <taxon>Ecdysozoa</taxon>
        <taxon>Nematoda</taxon>
        <taxon>Chromadorea</taxon>
        <taxon>Rhabditida</taxon>
        <taxon>Tylenchina</taxon>
        <taxon>Panagrolaimomorpha</taxon>
        <taxon>Strongyloidoidea</taxon>
        <taxon>Alloionematidae</taxon>
        <taxon>Rhabditophanes</taxon>
    </lineage>
</organism>
<accession>A0AC35TGZ3</accession>
<evidence type="ECO:0000313" key="2">
    <source>
        <dbReference type="WBParaSite" id="RSKR_0000043400.1"/>
    </source>
</evidence>
<reference evidence="2" key="1">
    <citation type="submission" date="2016-11" db="UniProtKB">
        <authorList>
            <consortium name="WormBaseParasite"/>
        </authorList>
    </citation>
    <scope>IDENTIFICATION</scope>
    <source>
        <strain evidence="2">KR3021</strain>
    </source>
</reference>
<protein>
    <submittedName>
        <fullName evidence="2">SSD domain-containing protein</fullName>
    </submittedName>
</protein>
<proteinExistence type="predicted"/>
<dbReference type="Proteomes" id="UP000095286">
    <property type="component" value="Unplaced"/>
</dbReference>